<reference evidence="3 4" key="1">
    <citation type="submission" date="2017-08" db="EMBL/GenBank/DDBJ databases">
        <title>Harnessing the power of phylogenomics to disentangle the directionality and signatures of interkingdom host jumping in the parasitic fungal genus Tolypocladium.</title>
        <authorList>
            <person name="Quandt C.A."/>
            <person name="Patterson W."/>
            <person name="Spatafora J.W."/>
        </authorList>
    </citation>
    <scope>NUCLEOTIDE SEQUENCE [LARGE SCALE GENOMIC DNA]</scope>
    <source>
        <strain evidence="3 4">CBS 113982</strain>
    </source>
</reference>
<feature type="compositionally biased region" description="Basic and acidic residues" evidence="2">
    <location>
        <begin position="226"/>
        <end position="236"/>
    </location>
</feature>
<keyword evidence="4" id="KW-1185">Reference proteome</keyword>
<dbReference type="OrthoDB" id="10643756at2759"/>
<evidence type="ECO:0000313" key="4">
    <source>
        <dbReference type="Proteomes" id="UP000236621"/>
    </source>
</evidence>
<name>A0A2K3Q9W3_9HYPO</name>
<sequence>MIELLVTRLLTARARVPEGVSRSLLARISTPHFAETRAISFLQVPFTDPTNRLQQRRLQLRRPGSRLLLHHIHPPPDLHVPRAPLSKPHQRNPLPVAPPPRVLELRRRPLQPQDSPPVRLALEHVLRTYDLVGPRYPRRRVPAALLRLRRGHAPQERQQLVALRRVVRRALLGRARAAREELREQVQQVDLRREEDHRVLGGAPQERLRGREERGRVLDAVVGRGDEHLRGGRAPRDGQQVDVHLRGEARGDAHGRDPSGERDEAACPGRRVSTRHDESGRRRRDPFHEVDLVRMNLLPRLIPPLHGEVHQRAAPRGQQDARLLEALAQRAEPIRRPVLVPARGVRRGHLAVVERVQVAPREDVRRGKRRRRFDAVQQQDLVGRRQQQHRRAGAGLAPFGLAPPAALSGRG</sequence>
<dbReference type="EMBL" id="NRSZ01000906">
    <property type="protein sequence ID" value="PNY24347.1"/>
    <property type="molecule type" value="Genomic_DNA"/>
</dbReference>
<dbReference type="Proteomes" id="UP000236621">
    <property type="component" value="Unassembled WGS sequence"/>
</dbReference>
<feature type="coiled-coil region" evidence="1">
    <location>
        <begin position="168"/>
        <end position="195"/>
    </location>
</feature>
<keyword evidence="1" id="KW-0175">Coiled coil</keyword>
<evidence type="ECO:0000256" key="2">
    <source>
        <dbReference type="SAM" id="MobiDB-lite"/>
    </source>
</evidence>
<gene>
    <name evidence="3" type="ORF">TCAP_05709</name>
</gene>
<organism evidence="3 4">
    <name type="scientific">Tolypocladium capitatum</name>
    <dbReference type="NCBI Taxonomy" id="45235"/>
    <lineage>
        <taxon>Eukaryota</taxon>
        <taxon>Fungi</taxon>
        <taxon>Dikarya</taxon>
        <taxon>Ascomycota</taxon>
        <taxon>Pezizomycotina</taxon>
        <taxon>Sordariomycetes</taxon>
        <taxon>Hypocreomycetidae</taxon>
        <taxon>Hypocreales</taxon>
        <taxon>Ophiocordycipitaceae</taxon>
        <taxon>Tolypocladium</taxon>
    </lineage>
</organism>
<feature type="compositionally biased region" description="Basic and acidic residues" evidence="2">
    <location>
        <begin position="274"/>
        <end position="283"/>
    </location>
</feature>
<protein>
    <submittedName>
        <fullName evidence="3">Uncharacterized protein</fullName>
    </submittedName>
</protein>
<feature type="region of interest" description="Disordered" evidence="2">
    <location>
        <begin position="379"/>
        <end position="411"/>
    </location>
</feature>
<comment type="caution">
    <text evidence="3">The sequence shown here is derived from an EMBL/GenBank/DDBJ whole genome shotgun (WGS) entry which is preliminary data.</text>
</comment>
<evidence type="ECO:0000256" key="1">
    <source>
        <dbReference type="SAM" id="Coils"/>
    </source>
</evidence>
<proteinExistence type="predicted"/>
<feature type="region of interest" description="Disordered" evidence="2">
    <location>
        <begin position="73"/>
        <end position="100"/>
    </location>
</feature>
<feature type="compositionally biased region" description="Low complexity" evidence="2">
    <location>
        <begin position="393"/>
        <end position="411"/>
    </location>
</feature>
<feature type="region of interest" description="Disordered" evidence="2">
    <location>
        <begin position="226"/>
        <end position="283"/>
    </location>
</feature>
<dbReference type="AlphaFoldDB" id="A0A2K3Q9W3"/>
<evidence type="ECO:0000313" key="3">
    <source>
        <dbReference type="EMBL" id="PNY24347.1"/>
    </source>
</evidence>
<accession>A0A2K3Q9W3</accession>
<feature type="compositionally biased region" description="Basic and acidic residues" evidence="2">
    <location>
        <begin position="243"/>
        <end position="265"/>
    </location>
</feature>